<dbReference type="Proteomes" id="UP000281810">
    <property type="component" value="Chromosome"/>
</dbReference>
<name>A0A3G8Y8J1_9FLAO</name>
<sequence>MVKQLLATTEKSTFQKFQSTLVSVVFLLILTIGRL</sequence>
<keyword evidence="2" id="KW-1185">Reference proteome</keyword>
<proteinExistence type="predicted"/>
<accession>A0A3G8Y8J1</accession>
<reference evidence="2" key="1">
    <citation type="submission" date="2018-11" db="EMBL/GenBank/DDBJ databases">
        <title>Proposal to divide the Flavobacteriaceae and reorganize its genera based on Amino Acid Identity values calculated from whole genome sequences.</title>
        <authorList>
            <person name="Nicholson A.C."/>
            <person name="Gulvik C.A."/>
            <person name="Whitney A.M."/>
            <person name="Humrighouse B.W."/>
            <person name="Bell M."/>
            <person name="Holmes B."/>
            <person name="Steigerwalt A.B."/>
            <person name="Villarma A."/>
            <person name="Sheth M."/>
            <person name="Batra D."/>
            <person name="Pryor J."/>
            <person name="Bernardet J.-F."/>
            <person name="Hugo C."/>
            <person name="Kampfer P."/>
            <person name="Newman J.D."/>
            <person name="McQuiston J.R."/>
        </authorList>
    </citation>
    <scope>NUCLEOTIDE SEQUENCE [LARGE SCALE GENOMIC DNA]</scope>
    <source>
        <strain evidence="2">F5649</strain>
    </source>
</reference>
<gene>
    <name evidence="1" type="ORF">EIB74_04125</name>
</gene>
<organism evidence="1 2">
    <name type="scientific">Epilithonimonas vandammei</name>
    <dbReference type="NCBI Taxonomy" id="2487072"/>
    <lineage>
        <taxon>Bacteria</taxon>
        <taxon>Pseudomonadati</taxon>
        <taxon>Bacteroidota</taxon>
        <taxon>Flavobacteriia</taxon>
        <taxon>Flavobacteriales</taxon>
        <taxon>Weeksellaceae</taxon>
        <taxon>Chryseobacterium group</taxon>
        <taxon>Epilithonimonas</taxon>
    </lineage>
</organism>
<protein>
    <submittedName>
        <fullName evidence="1">DUF4044 domain-containing protein</fullName>
    </submittedName>
</protein>
<dbReference type="EMBL" id="CP034161">
    <property type="protein sequence ID" value="AZI41233.1"/>
    <property type="molecule type" value="Genomic_DNA"/>
</dbReference>
<dbReference type="AlphaFoldDB" id="A0A3G8Y8J1"/>
<evidence type="ECO:0000313" key="2">
    <source>
        <dbReference type="Proteomes" id="UP000281810"/>
    </source>
</evidence>
<dbReference type="OrthoDB" id="9884848at2"/>
<evidence type="ECO:0000313" key="1">
    <source>
        <dbReference type="EMBL" id="AZI41233.1"/>
    </source>
</evidence>